<dbReference type="OrthoDB" id="121583at2759"/>
<dbReference type="GO" id="GO:0006886">
    <property type="term" value="P:intracellular protein transport"/>
    <property type="evidence" value="ECO:0007669"/>
    <property type="project" value="InterPro"/>
</dbReference>
<reference evidence="4" key="2">
    <citation type="submission" date="2019-06" db="EMBL/GenBank/DDBJ databases">
        <title>Genomics analysis of Aphanomyces spp. identifies a new class of oomycete effector associated with host adaptation.</title>
        <authorList>
            <person name="Gaulin E."/>
        </authorList>
    </citation>
    <scope>NUCLEOTIDE SEQUENCE</scope>
    <source>
        <strain evidence="4">CBS 578.67</strain>
    </source>
</reference>
<keyword evidence="2" id="KW-1133">Transmembrane helix</keyword>
<evidence type="ECO:0000256" key="1">
    <source>
        <dbReference type="SAM" id="MobiDB-lite"/>
    </source>
</evidence>
<dbReference type="Proteomes" id="UP000332933">
    <property type="component" value="Unassembled WGS sequence"/>
</dbReference>
<feature type="domain" description="WW" evidence="3">
    <location>
        <begin position="508"/>
        <end position="541"/>
    </location>
</feature>
<feature type="transmembrane region" description="Helical" evidence="2">
    <location>
        <begin position="318"/>
        <end position="336"/>
    </location>
</feature>
<dbReference type="EMBL" id="VJMH01005312">
    <property type="protein sequence ID" value="KAF0697535.1"/>
    <property type="molecule type" value="Genomic_DNA"/>
</dbReference>
<evidence type="ECO:0000313" key="4">
    <source>
        <dbReference type="EMBL" id="KAF0697535.1"/>
    </source>
</evidence>
<dbReference type="PROSITE" id="PS50020">
    <property type="entry name" value="WW_DOMAIN_2"/>
    <property type="match status" value="1"/>
</dbReference>
<dbReference type="AlphaFoldDB" id="A0A485KTY0"/>
<reference evidence="5 6" key="1">
    <citation type="submission" date="2019-03" db="EMBL/GenBank/DDBJ databases">
        <authorList>
            <person name="Gaulin E."/>
            <person name="Dumas B."/>
        </authorList>
    </citation>
    <scope>NUCLEOTIDE SEQUENCE [LARGE SCALE GENOMIC DNA]</scope>
    <source>
        <strain evidence="5">CBS 568.67</strain>
    </source>
</reference>
<feature type="transmembrane region" description="Helical" evidence="2">
    <location>
        <begin position="384"/>
        <end position="401"/>
    </location>
</feature>
<organism evidence="5 6">
    <name type="scientific">Aphanomyces stellatus</name>
    <dbReference type="NCBI Taxonomy" id="120398"/>
    <lineage>
        <taxon>Eukaryota</taxon>
        <taxon>Sar</taxon>
        <taxon>Stramenopiles</taxon>
        <taxon>Oomycota</taxon>
        <taxon>Saprolegniomycetes</taxon>
        <taxon>Saprolegniales</taxon>
        <taxon>Verrucalvaceae</taxon>
        <taxon>Aphanomyces</taxon>
    </lineage>
</organism>
<dbReference type="GO" id="GO:0030131">
    <property type="term" value="C:clathrin adaptor complex"/>
    <property type="evidence" value="ECO:0007669"/>
    <property type="project" value="InterPro"/>
</dbReference>
<dbReference type="InterPro" id="IPR001202">
    <property type="entry name" value="WW_dom"/>
</dbReference>
<feature type="region of interest" description="Disordered" evidence="1">
    <location>
        <begin position="467"/>
        <end position="507"/>
    </location>
</feature>
<sequence length="682" mass="76534">MAEVADVTNAAILRTDGVASKYEVAADYIGGGGDSPGKDPGAVFPTTDNGPAIHEHDEDEAADDMEDMPEMDLAPDKPVKLKFKRQHTFQQRQRRHIKKQVKFIAASSHSAYQFLVALWRACRAIHVHEAIAYALIVLGIFSECTTPAPRYNVPIGTVLMTMSIKKIDIKLVTSGLLCAIVSDIIWLCRHDETSYGATFSYTFLSLSRLFVACCLCLKAWLTISIYWYLEPHEMGSRYPTVATARALRRLIFQKIGYFFPTTNLPPAEDLSRHTLLRLVALLWIHVLSGVVLLLLGLVSCVAYTMYPQFQDASLGIPLHYMLLVKGGSTVTMLLLFSSHLHPPMWRVLHLIVSLQGFRGPLIHWHGVGYGQDSNWIKTIQFAKTLDMFAGCYLFLVLYSAFHHGSGFYQGVMAVLSISTFFAVLLECWTPLLGMVVYKFVGVMEQAHRDMDTFKLLPRNWNANDTIADDANASSSSSSDTSDGSSSSSSSESCSDSSTGRSSRETKTNERSGEWLRYYDTYNRPYIRNSLTGETFWDRPPDAAPVPPNDTFTPPVDSPLSNTIYMTADDFKYFWNSLPHTGGFLCRIVVMPTVEILTDHLSECRFYVITDGLASEHIRAVYFYAIHTTSLAHFLGAFLMDSLTMQLEAKFKCDQVEMVPTIVQCLQLRHILGEFEPMEEYPM</sequence>
<evidence type="ECO:0000313" key="5">
    <source>
        <dbReference type="EMBL" id="VFT88634.1"/>
    </source>
</evidence>
<name>A0A485KTY0_9STRA</name>
<gene>
    <name evidence="5" type="primary">Aste57867_11778</name>
    <name evidence="4" type="ORF">As57867_011733</name>
    <name evidence="5" type="ORF">ASTE57867_11778</name>
</gene>
<dbReference type="GO" id="GO:0016192">
    <property type="term" value="P:vesicle-mediated transport"/>
    <property type="evidence" value="ECO:0007669"/>
    <property type="project" value="InterPro"/>
</dbReference>
<dbReference type="Pfam" id="PF09066">
    <property type="entry name" value="B2-adapt-app_C"/>
    <property type="match status" value="1"/>
</dbReference>
<dbReference type="InterPro" id="IPR015151">
    <property type="entry name" value="B-adaptin_app_sub_C"/>
</dbReference>
<evidence type="ECO:0000256" key="2">
    <source>
        <dbReference type="SAM" id="Phobius"/>
    </source>
</evidence>
<feature type="compositionally biased region" description="Low complexity" evidence="1">
    <location>
        <begin position="467"/>
        <end position="500"/>
    </location>
</feature>
<evidence type="ECO:0000313" key="6">
    <source>
        <dbReference type="Proteomes" id="UP000332933"/>
    </source>
</evidence>
<keyword evidence="2" id="KW-0472">Membrane</keyword>
<keyword evidence="2" id="KW-0812">Transmembrane</keyword>
<protein>
    <submittedName>
        <fullName evidence="5">Aste57867_11778 protein</fullName>
    </submittedName>
</protein>
<keyword evidence="6" id="KW-1185">Reference proteome</keyword>
<feature type="transmembrane region" description="Helical" evidence="2">
    <location>
        <begin position="407"/>
        <end position="440"/>
    </location>
</feature>
<evidence type="ECO:0000259" key="3">
    <source>
        <dbReference type="PROSITE" id="PS50020"/>
    </source>
</evidence>
<feature type="transmembrane region" description="Helical" evidence="2">
    <location>
        <begin position="207"/>
        <end position="229"/>
    </location>
</feature>
<dbReference type="EMBL" id="CAADRA010005333">
    <property type="protein sequence ID" value="VFT88634.1"/>
    <property type="molecule type" value="Genomic_DNA"/>
</dbReference>
<feature type="transmembrane region" description="Helical" evidence="2">
    <location>
        <begin position="280"/>
        <end position="306"/>
    </location>
</feature>
<accession>A0A485KTY0</accession>
<proteinExistence type="predicted"/>